<accession>A0A2S9YDG5</accession>
<dbReference type="PANTHER" id="PTHR34107:SF4">
    <property type="entry name" value="SLL1222 PROTEIN"/>
    <property type="match status" value="1"/>
</dbReference>
<organism evidence="2 3">
    <name type="scientific">Enhygromyxa salina</name>
    <dbReference type="NCBI Taxonomy" id="215803"/>
    <lineage>
        <taxon>Bacteria</taxon>
        <taxon>Pseudomonadati</taxon>
        <taxon>Myxococcota</taxon>
        <taxon>Polyangia</taxon>
        <taxon>Nannocystales</taxon>
        <taxon>Nannocystaceae</taxon>
        <taxon>Enhygromyxa</taxon>
    </lineage>
</organism>
<dbReference type="EMBL" id="PVNK01000105">
    <property type="protein sequence ID" value="PRQ03082.1"/>
    <property type="molecule type" value="Genomic_DNA"/>
</dbReference>
<evidence type="ECO:0000313" key="2">
    <source>
        <dbReference type="EMBL" id="PRQ03082.1"/>
    </source>
</evidence>
<dbReference type="PANTHER" id="PTHR34107">
    <property type="entry name" value="SLL0198 PROTEIN-RELATED"/>
    <property type="match status" value="1"/>
</dbReference>
<evidence type="ECO:0000259" key="1">
    <source>
        <dbReference type="Pfam" id="PF05685"/>
    </source>
</evidence>
<feature type="domain" description="Putative restriction endonuclease" evidence="1">
    <location>
        <begin position="31"/>
        <end position="122"/>
    </location>
</feature>
<dbReference type="Proteomes" id="UP000237968">
    <property type="component" value="Unassembled WGS sequence"/>
</dbReference>
<keyword evidence="3" id="KW-1185">Reference proteome</keyword>
<comment type="caution">
    <text evidence="2">The sequence shown here is derived from an EMBL/GenBank/DDBJ whole genome shotgun (WGS) entry which is preliminary data.</text>
</comment>
<dbReference type="Gene3D" id="3.90.1570.10">
    <property type="entry name" value="tt1808, chain A"/>
    <property type="match status" value="1"/>
</dbReference>
<dbReference type="InterPro" id="IPR011335">
    <property type="entry name" value="Restrct_endonuc-II-like"/>
</dbReference>
<reference evidence="2 3" key="1">
    <citation type="submission" date="2018-03" db="EMBL/GenBank/DDBJ databases">
        <title>Draft Genome Sequences of the Obligatory Marine Myxobacteria Enhygromyxa salina SWB005.</title>
        <authorList>
            <person name="Poehlein A."/>
            <person name="Moghaddam J.A."/>
            <person name="Harms H."/>
            <person name="Alanjari M."/>
            <person name="Koenig G.M."/>
            <person name="Daniel R."/>
            <person name="Schaeberle T.F."/>
        </authorList>
    </citation>
    <scope>NUCLEOTIDE SEQUENCE [LARGE SCALE GENOMIC DNA]</scope>
    <source>
        <strain evidence="2 3">SWB005</strain>
    </source>
</reference>
<protein>
    <recommendedName>
        <fullName evidence="1">Putative restriction endonuclease domain-containing protein</fullName>
    </recommendedName>
</protein>
<gene>
    <name evidence="2" type="ORF">ENSA5_18010</name>
</gene>
<dbReference type="CDD" id="cd06260">
    <property type="entry name" value="DUF820-like"/>
    <property type="match status" value="1"/>
</dbReference>
<name>A0A2S9YDG5_9BACT</name>
<dbReference type="InterPro" id="IPR012296">
    <property type="entry name" value="Nuclease_put_TT1808"/>
</dbReference>
<dbReference type="Pfam" id="PF05685">
    <property type="entry name" value="Uma2"/>
    <property type="match status" value="1"/>
</dbReference>
<proteinExistence type="predicted"/>
<dbReference type="SUPFAM" id="SSF52980">
    <property type="entry name" value="Restriction endonuclease-like"/>
    <property type="match status" value="1"/>
</dbReference>
<sequence length="150" mass="16452">MELGSPFQRGRGGPGGWWIVDGPELHLDAEILVPDLAGWRRGRMPALPDVAYIELAPDWVCELLSPSTEARDRTDKLDIYGAAGVPWVWLVNPRLRTLEVLERSEGKWVLNASHHGSGPVRAPPFGAVELVLGDLWLASEPSTPAEKDVT</sequence>
<dbReference type="AlphaFoldDB" id="A0A2S9YDG5"/>
<dbReference type="InterPro" id="IPR008538">
    <property type="entry name" value="Uma2"/>
</dbReference>
<evidence type="ECO:0000313" key="3">
    <source>
        <dbReference type="Proteomes" id="UP000237968"/>
    </source>
</evidence>